<accession>B6K251</accession>
<evidence type="ECO:0000256" key="10">
    <source>
        <dbReference type="SAM" id="Coils"/>
    </source>
</evidence>
<keyword evidence="17" id="KW-1185">Reference proteome</keyword>
<comment type="subcellular location">
    <subcellularLocation>
        <location evidence="1">Golgi apparatus membrane</location>
        <topology evidence="1">Single-pass type IV membrane protein</topology>
    </subcellularLocation>
</comment>
<evidence type="ECO:0000256" key="3">
    <source>
        <dbReference type="ARBA" id="ARBA00018691"/>
    </source>
</evidence>
<feature type="domain" description="CASP C-terminal" evidence="13">
    <location>
        <begin position="399"/>
        <end position="615"/>
    </location>
</feature>
<keyword evidence="4" id="KW-0813">Transport</keyword>
<dbReference type="GO" id="GO:0006891">
    <property type="term" value="P:intra-Golgi vesicle-mediated transport"/>
    <property type="evidence" value="ECO:0007669"/>
    <property type="project" value="InterPro"/>
</dbReference>
<dbReference type="eggNOG" id="KOG0963">
    <property type="taxonomic scope" value="Eukaryota"/>
</dbReference>
<dbReference type="Pfam" id="PF08172">
    <property type="entry name" value="CASP_C"/>
    <property type="match status" value="1"/>
</dbReference>
<dbReference type="Proteomes" id="UP000001744">
    <property type="component" value="Unassembled WGS sequence"/>
</dbReference>
<dbReference type="EMBL" id="KE651166">
    <property type="protein sequence ID" value="EEB07232.1"/>
    <property type="molecule type" value="Genomic_DNA"/>
</dbReference>
<keyword evidence="5 12" id="KW-0812">Transmembrane</keyword>
<dbReference type="RefSeq" id="XP_002173525.1">
    <property type="nucleotide sequence ID" value="XM_002173489.2"/>
</dbReference>
<feature type="coiled-coil region" evidence="10">
    <location>
        <begin position="18"/>
        <end position="50"/>
    </location>
</feature>
<comment type="similarity">
    <text evidence="2">Belongs to the CASP family.</text>
</comment>
<evidence type="ECO:0000259" key="13">
    <source>
        <dbReference type="Pfam" id="PF08172"/>
    </source>
</evidence>
<dbReference type="VEuPathDB" id="FungiDB:SJAG_02316"/>
<keyword evidence="7" id="KW-0333">Golgi apparatus</keyword>
<evidence type="ECO:0000256" key="5">
    <source>
        <dbReference type="ARBA" id="ARBA00022692"/>
    </source>
</evidence>
<keyword evidence="6 12" id="KW-1133">Transmembrane helix</keyword>
<evidence type="ECO:0000256" key="12">
    <source>
        <dbReference type="SAM" id="Phobius"/>
    </source>
</evidence>
<evidence type="ECO:0000256" key="4">
    <source>
        <dbReference type="ARBA" id="ARBA00022448"/>
    </source>
</evidence>
<dbReference type="PANTHER" id="PTHR14043:SF2">
    <property type="entry name" value="HOMEOBOX PROTEIN CUT"/>
    <property type="match status" value="1"/>
</dbReference>
<gene>
    <name evidence="16" type="primary">coy1</name>
    <name evidence="15" type="ORF">SJAG_02316</name>
</gene>
<dbReference type="GeneID" id="7049062"/>
<sequence>MQESVLLSAKESWKNANFTELQREMDSVAIELANVQKNSLEERKEIASKTKDFRKLEDDQKLLEIKALLKRYQTGIDSLTRRAKNSEALFAKVYEALGDVPDPFPILESLSDYNSTQDELESIRSKYAASQVELSQAKDAQKELEALKQQMRKQAEQYEAKIRKAVKDTRKECESEYAKQEAMHKDAEAEAAHQIEELKQKLQTVQLSQIEQSIQLSQKSDASESKLTSMEGFNTLMTDLEKASQKIAKLQQENEELKQRSAIAQDSNADAESSSRVHFLETENDELTQRLHEQLQHNEKAKAEYGAELEKITSLLQEQEASIQELQAQVNQCADYEEVKRELQVFKEVEFGTEESKNEKSAEPLSLEARLMQKERRMASELATYRQQAAELQMKCAQYSSRVEQLEEKSSRHKKIIEELENELRSVDVESGSVVNFAHSQYGRSSPTSTILNGGNTSIISGHTMSVTGNAESTVGIMDIIKKQRDRFRNSNMELLKQVNSLQSENSKLQEEIEEMKRTTTSLYEQARYKASYRQYMNPSDLELGNANQSYETKISPYSNFRSKEMERAYSRMGPLERVVYSLVKLVLLNKATRLMFLSYLLGLHVVTMLSLANSFSA</sequence>
<dbReference type="AlphaFoldDB" id="B6K251"/>
<dbReference type="InterPro" id="IPR012955">
    <property type="entry name" value="CASP_C"/>
</dbReference>
<feature type="domain" description="Cux N-terminal" evidence="14">
    <location>
        <begin position="5"/>
        <end position="112"/>
    </location>
</feature>
<proteinExistence type="inferred from homology"/>
<protein>
    <recommendedName>
        <fullName evidence="3">Protein CASP</fullName>
    </recommendedName>
</protein>
<feature type="coiled-coil region" evidence="10">
    <location>
        <begin position="375"/>
        <end position="430"/>
    </location>
</feature>
<dbReference type="JaponicusDB" id="SJAG_02316">
    <property type="gene designation" value="coy1"/>
</dbReference>
<organism evidence="15 17">
    <name type="scientific">Schizosaccharomyces japonicus (strain yFS275 / FY16936)</name>
    <name type="common">Fission yeast</name>
    <dbReference type="NCBI Taxonomy" id="402676"/>
    <lineage>
        <taxon>Eukaryota</taxon>
        <taxon>Fungi</taxon>
        <taxon>Dikarya</taxon>
        <taxon>Ascomycota</taxon>
        <taxon>Taphrinomycotina</taxon>
        <taxon>Schizosaccharomycetes</taxon>
        <taxon>Schizosaccharomycetales</taxon>
        <taxon>Schizosaccharomycetaceae</taxon>
        <taxon>Schizosaccharomyces</taxon>
    </lineage>
</organism>
<dbReference type="HOGENOM" id="CLU_016758_0_0_1"/>
<evidence type="ECO:0000256" key="9">
    <source>
        <dbReference type="ARBA" id="ARBA00023136"/>
    </source>
</evidence>
<feature type="coiled-coil region" evidence="10">
    <location>
        <begin position="130"/>
        <end position="208"/>
    </location>
</feature>
<dbReference type="STRING" id="402676.B6K251"/>
<dbReference type="GO" id="GO:0000139">
    <property type="term" value="C:Golgi membrane"/>
    <property type="evidence" value="ECO:0007669"/>
    <property type="project" value="UniProtKB-SubCell"/>
</dbReference>
<evidence type="ECO:0000313" key="16">
    <source>
        <dbReference type="JaponicusDB" id="SJAG_02316"/>
    </source>
</evidence>
<name>B6K251_SCHJY</name>
<evidence type="ECO:0000259" key="14">
    <source>
        <dbReference type="Pfam" id="PF25398"/>
    </source>
</evidence>
<dbReference type="OMA" id="WQQEGFN"/>
<evidence type="ECO:0000256" key="2">
    <source>
        <dbReference type="ARBA" id="ARBA00006415"/>
    </source>
</evidence>
<keyword evidence="8 10" id="KW-0175">Coiled coil</keyword>
<evidence type="ECO:0000256" key="11">
    <source>
        <dbReference type="SAM" id="MobiDB-lite"/>
    </source>
</evidence>
<dbReference type="InterPro" id="IPR057476">
    <property type="entry name" value="Cux_N"/>
</dbReference>
<evidence type="ECO:0000256" key="7">
    <source>
        <dbReference type="ARBA" id="ARBA00023034"/>
    </source>
</evidence>
<feature type="transmembrane region" description="Helical" evidence="12">
    <location>
        <begin position="595"/>
        <end position="613"/>
    </location>
</feature>
<dbReference type="PANTHER" id="PTHR14043">
    <property type="entry name" value="CCAAT DISPLACEMENT PROTEIN-RELATED"/>
    <property type="match status" value="1"/>
</dbReference>
<evidence type="ECO:0000313" key="17">
    <source>
        <dbReference type="Proteomes" id="UP000001744"/>
    </source>
</evidence>
<feature type="compositionally biased region" description="Polar residues" evidence="11">
    <location>
        <begin position="262"/>
        <end position="272"/>
    </location>
</feature>
<dbReference type="OrthoDB" id="10257567at2759"/>
<evidence type="ECO:0000313" key="15">
    <source>
        <dbReference type="EMBL" id="EEB07232.1"/>
    </source>
</evidence>
<evidence type="ECO:0000256" key="1">
    <source>
        <dbReference type="ARBA" id="ARBA00004409"/>
    </source>
</evidence>
<feature type="region of interest" description="Disordered" evidence="11">
    <location>
        <begin position="258"/>
        <end position="277"/>
    </location>
</feature>
<evidence type="ECO:0000256" key="8">
    <source>
        <dbReference type="ARBA" id="ARBA00023054"/>
    </source>
</evidence>
<feature type="coiled-coil region" evidence="10">
    <location>
        <begin position="485"/>
        <end position="526"/>
    </location>
</feature>
<keyword evidence="9 12" id="KW-0472">Membrane</keyword>
<reference evidence="15 17" key="1">
    <citation type="journal article" date="2011" name="Science">
        <title>Comparative functional genomics of the fission yeasts.</title>
        <authorList>
            <person name="Rhind N."/>
            <person name="Chen Z."/>
            <person name="Yassour M."/>
            <person name="Thompson D.A."/>
            <person name="Haas B.J."/>
            <person name="Habib N."/>
            <person name="Wapinski I."/>
            <person name="Roy S."/>
            <person name="Lin M.F."/>
            <person name="Heiman D.I."/>
            <person name="Young S.K."/>
            <person name="Furuya K."/>
            <person name="Guo Y."/>
            <person name="Pidoux A."/>
            <person name="Chen H.M."/>
            <person name="Robbertse B."/>
            <person name="Goldberg J.M."/>
            <person name="Aoki K."/>
            <person name="Bayne E.H."/>
            <person name="Berlin A.M."/>
            <person name="Desjardins C.A."/>
            <person name="Dobbs E."/>
            <person name="Dukaj L."/>
            <person name="Fan L."/>
            <person name="FitzGerald M.G."/>
            <person name="French C."/>
            <person name="Gujja S."/>
            <person name="Hansen K."/>
            <person name="Keifenheim D."/>
            <person name="Levin J.Z."/>
            <person name="Mosher R.A."/>
            <person name="Mueller C.A."/>
            <person name="Pfiffner J."/>
            <person name="Priest M."/>
            <person name="Russ C."/>
            <person name="Smialowska A."/>
            <person name="Swoboda P."/>
            <person name="Sykes S.M."/>
            <person name="Vaughn M."/>
            <person name="Vengrova S."/>
            <person name="Yoder R."/>
            <person name="Zeng Q."/>
            <person name="Allshire R."/>
            <person name="Baulcombe D."/>
            <person name="Birren B.W."/>
            <person name="Brown W."/>
            <person name="Ekwall K."/>
            <person name="Kellis M."/>
            <person name="Leatherwood J."/>
            <person name="Levin H."/>
            <person name="Margalit H."/>
            <person name="Martienssen R."/>
            <person name="Nieduszynski C.A."/>
            <person name="Spatafora J.W."/>
            <person name="Friedman N."/>
            <person name="Dalgaard J.Z."/>
            <person name="Baumann P."/>
            <person name="Niki H."/>
            <person name="Regev A."/>
            <person name="Nusbaum C."/>
        </authorList>
    </citation>
    <scope>NUCLEOTIDE SEQUENCE [LARGE SCALE GENOMIC DNA]</scope>
    <source>
        <strain evidence="17">yFS275 / FY16936</strain>
    </source>
</reference>
<dbReference type="Pfam" id="PF25398">
    <property type="entry name" value="CUX1_N"/>
    <property type="match status" value="1"/>
</dbReference>
<evidence type="ECO:0000256" key="6">
    <source>
        <dbReference type="ARBA" id="ARBA00022989"/>
    </source>
</evidence>